<dbReference type="AlphaFoldDB" id="A0A0F9WB23"/>
<accession>A0A0F9WB23</accession>
<reference evidence="1" key="1">
    <citation type="journal article" date="2015" name="Nature">
        <title>Complex archaea that bridge the gap between prokaryotes and eukaryotes.</title>
        <authorList>
            <person name="Spang A."/>
            <person name="Saw J.H."/>
            <person name="Jorgensen S.L."/>
            <person name="Zaremba-Niedzwiedzka K."/>
            <person name="Martijn J."/>
            <person name="Lind A.E."/>
            <person name="van Eijk R."/>
            <person name="Schleper C."/>
            <person name="Guy L."/>
            <person name="Ettema T.J."/>
        </authorList>
    </citation>
    <scope>NUCLEOTIDE SEQUENCE</scope>
</reference>
<dbReference type="InterPro" id="IPR011989">
    <property type="entry name" value="ARM-like"/>
</dbReference>
<dbReference type="EMBL" id="LAZR01000192">
    <property type="protein sequence ID" value="KKN82951.1"/>
    <property type="molecule type" value="Genomic_DNA"/>
</dbReference>
<comment type="caution">
    <text evidence="1">The sequence shown here is derived from an EMBL/GenBank/DDBJ whole genome shotgun (WGS) entry which is preliminary data.</text>
</comment>
<protein>
    <recommendedName>
        <fullName evidence="2">HEAT repeat domain-containing protein</fullName>
    </recommendedName>
</protein>
<sequence length="252" mass="27262">MPTNKKWLWGFAGGAGLIALVVVLYPAKAQVTGETAKQRVESVVRIADDRSYGAADALARTAANDPDPTVRRTALVCLSAFGRSSDRPVIEAAMQDLSPSVRQAATKALIRSYDDLAAVGHLRDLLHDEDEDVRKSAASALTTSKNPHALVALVQTTDAEQTPDLQILAVRALGKKYRISFEVDPAEADGLARSIEIIKHTDEVIEAFRATGTPLHRNMELVHQMMAENPCHAIEEPTEGEGPAINTREPQP</sequence>
<evidence type="ECO:0008006" key="2">
    <source>
        <dbReference type="Google" id="ProtNLM"/>
    </source>
</evidence>
<dbReference type="Pfam" id="PF13646">
    <property type="entry name" value="HEAT_2"/>
    <property type="match status" value="1"/>
</dbReference>
<evidence type="ECO:0000313" key="1">
    <source>
        <dbReference type="EMBL" id="KKN82951.1"/>
    </source>
</evidence>
<dbReference type="InterPro" id="IPR004155">
    <property type="entry name" value="PBS_lyase_HEAT"/>
</dbReference>
<dbReference type="InterPro" id="IPR016024">
    <property type="entry name" value="ARM-type_fold"/>
</dbReference>
<dbReference type="Gene3D" id="1.25.10.10">
    <property type="entry name" value="Leucine-rich Repeat Variant"/>
    <property type="match status" value="1"/>
</dbReference>
<dbReference type="SUPFAM" id="SSF48371">
    <property type="entry name" value="ARM repeat"/>
    <property type="match status" value="1"/>
</dbReference>
<name>A0A0F9WB23_9ZZZZ</name>
<dbReference type="SMART" id="SM00567">
    <property type="entry name" value="EZ_HEAT"/>
    <property type="match status" value="3"/>
</dbReference>
<gene>
    <name evidence="1" type="ORF">LCGC14_0303660</name>
</gene>
<proteinExistence type="predicted"/>
<organism evidence="1">
    <name type="scientific">marine sediment metagenome</name>
    <dbReference type="NCBI Taxonomy" id="412755"/>
    <lineage>
        <taxon>unclassified sequences</taxon>
        <taxon>metagenomes</taxon>
        <taxon>ecological metagenomes</taxon>
    </lineage>
</organism>